<dbReference type="Proteomes" id="UP000887566">
    <property type="component" value="Unplaced"/>
</dbReference>
<evidence type="ECO:0000313" key="9">
    <source>
        <dbReference type="Proteomes" id="UP000887566"/>
    </source>
</evidence>
<dbReference type="InterPro" id="IPR016024">
    <property type="entry name" value="ARM-type_fold"/>
</dbReference>
<dbReference type="SUPFAM" id="SSF48371">
    <property type="entry name" value="ARM repeat"/>
    <property type="match status" value="1"/>
</dbReference>
<keyword evidence="7" id="KW-0539">Nucleus</keyword>
<evidence type="ECO:0000256" key="4">
    <source>
        <dbReference type="ARBA" id="ARBA00022448"/>
    </source>
</evidence>
<dbReference type="PANTHER" id="PTHR12596:SF1">
    <property type="entry name" value="EXPORTIN-4"/>
    <property type="match status" value="1"/>
</dbReference>
<evidence type="ECO:0000256" key="1">
    <source>
        <dbReference type="ARBA" id="ARBA00004123"/>
    </source>
</evidence>
<dbReference type="PANTHER" id="PTHR12596">
    <property type="entry name" value="EXPORTIN 4,7-RELATED"/>
    <property type="match status" value="1"/>
</dbReference>
<keyword evidence="9" id="KW-1185">Reference proteome</keyword>
<protein>
    <recommendedName>
        <fullName evidence="8">Exportin-4</fullName>
    </recommendedName>
</protein>
<evidence type="ECO:0000313" key="10">
    <source>
        <dbReference type="WBParaSite" id="PSAMB.scaffold6449size9459.g28522.t1"/>
    </source>
</evidence>
<evidence type="ECO:0000256" key="7">
    <source>
        <dbReference type="ARBA" id="ARBA00023242"/>
    </source>
</evidence>
<accession>A0A914X8B0</accession>
<evidence type="ECO:0000256" key="3">
    <source>
        <dbReference type="ARBA" id="ARBA00009466"/>
    </source>
</evidence>
<proteinExistence type="inferred from homology"/>
<evidence type="ECO:0000256" key="5">
    <source>
        <dbReference type="ARBA" id="ARBA00022490"/>
    </source>
</evidence>
<evidence type="ECO:0000256" key="8">
    <source>
        <dbReference type="ARBA" id="ARBA00040444"/>
    </source>
</evidence>
<keyword evidence="4" id="KW-0813">Transport</keyword>
<dbReference type="GO" id="GO:0006611">
    <property type="term" value="P:protein export from nucleus"/>
    <property type="evidence" value="ECO:0007669"/>
    <property type="project" value="TreeGrafter"/>
</dbReference>
<dbReference type="Gene3D" id="1.25.10.10">
    <property type="entry name" value="Leucine-rich Repeat Variant"/>
    <property type="match status" value="2"/>
</dbReference>
<dbReference type="InterPro" id="IPR011989">
    <property type="entry name" value="ARM-like"/>
</dbReference>
<organism evidence="9 10">
    <name type="scientific">Plectus sambesii</name>
    <dbReference type="NCBI Taxonomy" id="2011161"/>
    <lineage>
        <taxon>Eukaryota</taxon>
        <taxon>Metazoa</taxon>
        <taxon>Ecdysozoa</taxon>
        <taxon>Nematoda</taxon>
        <taxon>Chromadorea</taxon>
        <taxon>Plectida</taxon>
        <taxon>Plectina</taxon>
        <taxon>Plectoidea</taxon>
        <taxon>Plectidae</taxon>
        <taxon>Plectus</taxon>
    </lineage>
</organism>
<name>A0A914X8B0_9BILA</name>
<dbReference type="AlphaFoldDB" id="A0A914X8B0"/>
<keyword evidence="6" id="KW-0653">Protein transport</keyword>
<comment type="similarity">
    <text evidence="3">Belongs to the exportin family.</text>
</comment>
<evidence type="ECO:0000256" key="2">
    <source>
        <dbReference type="ARBA" id="ARBA00004496"/>
    </source>
</evidence>
<dbReference type="GO" id="GO:0005643">
    <property type="term" value="C:nuclear pore"/>
    <property type="evidence" value="ECO:0007669"/>
    <property type="project" value="TreeGrafter"/>
</dbReference>
<keyword evidence="5" id="KW-0963">Cytoplasm</keyword>
<dbReference type="WBParaSite" id="PSAMB.scaffold6449size9459.g28522.t1">
    <property type="protein sequence ID" value="PSAMB.scaffold6449size9459.g28522.t1"/>
    <property type="gene ID" value="PSAMB.scaffold6449size9459.g28522"/>
</dbReference>
<evidence type="ECO:0000256" key="6">
    <source>
        <dbReference type="ARBA" id="ARBA00022927"/>
    </source>
</evidence>
<reference evidence="10" key="1">
    <citation type="submission" date="2022-11" db="UniProtKB">
        <authorList>
            <consortium name="WormBaseParasite"/>
        </authorList>
    </citation>
    <scope>IDENTIFICATION</scope>
</reference>
<sequence length="1144" mass="128248">MTSADQSLIAKLENAADIVLSPPNKVGHADRKAAEALFLELRNSKVPLEACKQVFETCQNEYVIYQTTRSLRESTLREWAVLEPASIEAVWKYVLQYAVEKANLSNYVTAELLQTVAMVLKRATFDTKAGDTDTFYSSIEQMVASGDLRLQGLACQAIQSLCTEYCTSWRSGDVGITWDFHMRSKRAFEATGLKRLLQLALQVLHQLVTNYSQFSSAHQVMICNRFLGLAETVLSWNFGSRLLPRRLTYAVEFGGSAALRPPGSWRDIFLDENFLTFFFQLHSKVRANQESSHHSMQCLIHLASLMGEVFLPPKDQPASSTDQQHDAYVRIFVQHTLNVFQSGPLAHEVLNFCQMISKLLSYHPLPSFVRLPPDTFKQFIDFLTQFGGRLCEEAIRESLSEDGDDNKYHEALAKLFDTWTILLRAEGRLIPENTFRQPTWELFTAFYRSVFSAPIGSRPLTSASSGGDVEQDIEQDDRELFADLLGPIGVFGRACMSDFLPLVSHTLSEKLSQFSYLLSSGGGDLSNLSVWQEDMHWLLLILGYTLTNEDGDGSCHVHGEVYQFSVDTFKTQGNISSEAGINFVSTCLRSTELANPEANVDAVMQLIGRVLQWSALEHRLLVAGQMSLLSPQLSQTSLWCVRRFVAAFTVAKDENDDDRDRGQPDPEEAMIPRLETGSEASSELVGFLLQKCFACLTIFSGEVLLAKDATQLLISLVDTRQRANEVASNANLLQEVARIDLQQLSPTARKELLRALVLIGAATDNSALQEQMYMMILDPLAARFQQLATADRNLSTTTESGLLDVLDCFRGVAQATQIHSAEFLFKYLFPVLESCVQLLNRWKDRQTVVDSVLGLFVHVTRKLAVYIDNKTNSEQLYACLLTLLRIYAENQLVKYHSKEMEEEKASDLVLVMEILSNVLSKDILVLAGYEDTGDALTSGSKVALTGLEMMMPLMNADLLRFPSLCTRFYRLVLYFTEMYPETIGQMPPHLIASLLECARLGLTSEYGTEVLQLCLEMIGQMATFVAQQDSNNPFVLQFKQALAGFLQPTFEACLTHSCEVDVFGDSANALYALVCCDRNAYINMVGQLIASHSDECARAKLNVAFNQLLPPDAVVNPIRKEKREFRDRFEIFLNDIQGMLCLKH</sequence>
<dbReference type="GO" id="GO:0005049">
    <property type="term" value="F:nuclear export signal receptor activity"/>
    <property type="evidence" value="ECO:0007669"/>
    <property type="project" value="InterPro"/>
</dbReference>
<dbReference type="GO" id="GO:0005737">
    <property type="term" value="C:cytoplasm"/>
    <property type="evidence" value="ECO:0007669"/>
    <property type="project" value="UniProtKB-SubCell"/>
</dbReference>
<comment type="subcellular location">
    <subcellularLocation>
        <location evidence="2">Cytoplasm</location>
    </subcellularLocation>
    <subcellularLocation>
        <location evidence="1">Nucleus</location>
    </subcellularLocation>
</comment>
<dbReference type="InterPro" id="IPR044189">
    <property type="entry name" value="XPO4/7-like"/>
</dbReference>